<dbReference type="AlphaFoldDB" id="A0AAV5S2J4"/>
<reference evidence="5 6" key="1">
    <citation type="journal article" date="2023" name="Elife">
        <title>Identification of key yeast species and microbe-microbe interactions impacting larval growth of Drosophila in the wild.</title>
        <authorList>
            <person name="Mure A."/>
            <person name="Sugiura Y."/>
            <person name="Maeda R."/>
            <person name="Honda K."/>
            <person name="Sakurai N."/>
            <person name="Takahashi Y."/>
            <person name="Watada M."/>
            <person name="Katoh T."/>
            <person name="Gotoh A."/>
            <person name="Gotoh Y."/>
            <person name="Taniguchi I."/>
            <person name="Nakamura K."/>
            <person name="Hayashi T."/>
            <person name="Katayama T."/>
            <person name="Uemura T."/>
            <person name="Hattori Y."/>
        </authorList>
    </citation>
    <scope>NUCLEOTIDE SEQUENCE [LARGE SCALE GENOMIC DNA]</scope>
    <source>
        <strain evidence="5 6">KH-74</strain>
    </source>
</reference>
<evidence type="ECO:0000313" key="5">
    <source>
        <dbReference type="EMBL" id="GMM58089.1"/>
    </source>
</evidence>
<feature type="domain" description="RPAP1 N-terminal" evidence="4">
    <location>
        <begin position="65"/>
        <end position="110"/>
    </location>
</feature>
<evidence type="ECO:0000313" key="6">
    <source>
        <dbReference type="Proteomes" id="UP001377567"/>
    </source>
</evidence>
<feature type="region of interest" description="Disordered" evidence="2">
    <location>
        <begin position="148"/>
        <end position="167"/>
    </location>
</feature>
<evidence type="ECO:0000256" key="2">
    <source>
        <dbReference type="SAM" id="MobiDB-lite"/>
    </source>
</evidence>
<evidence type="ECO:0000259" key="4">
    <source>
        <dbReference type="Pfam" id="PF08621"/>
    </source>
</evidence>
<organism evidence="5 6">
    <name type="scientific">Maudiozyma humilis</name>
    <name type="common">Sour dough yeast</name>
    <name type="synonym">Kazachstania humilis</name>
    <dbReference type="NCBI Taxonomy" id="51915"/>
    <lineage>
        <taxon>Eukaryota</taxon>
        <taxon>Fungi</taxon>
        <taxon>Dikarya</taxon>
        <taxon>Ascomycota</taxon>
        <taxon>Saccharomycotina</taxon>
        <taxon>Saccharomycetes</taxon>
        <taxon>Saccharomycetales</taxon>
        <taxon>Saccharomycetaceae</taxon>
        <taxon>Maudiozyma</taxon>
    </lineage>
</organism>
<dbReference type="Pfam" id="PF08621">
    <property type="entry name" value="RPAP1_N"/>
    <property type="match status" value="1"/>
</dbReference>
<proteinExistence type="inferred from homology"/>
<dbReference type="GO" id="GO:0006366">
    <property type="term" value="P:transcription by RNA polymerase II"/>
    <property type="evidence" value="ECO:0007669"/>
    <property type="project" value="InterPro"/>
</dbReference>
<comment type="caution">
    <text evidence="5">The sequence shown here is derived from an EMBL/GenBank/DDBJ whole genome shotgun (WGS) entry which is preliminary data.</text>
</comment>
<evidence type="ECO:0000256" key="1">
    <source>
        <dbReference type="ARBA" id="ARBA00009953"/>
    </source>
</evidence>
<feature type="domain" description="RPAP1 C-terminal" evidence="3">
    <location>
        <begin position="261"/>
        <end position="328"/>
    </location>
</feature>
<dbReference type="PANTHER" id="PTHR21483:SF18">
    <property type="entry name" value="RNA POLYMERASE II-ASSOCIATED PROTEIN 1"/>
    <property type="match status" value="1"/>
</dbReference>
<feature type="region of interest" description="Disordered" evidence="2">
    <location>
        <begin position="1"/>
        <end position="32"/>
    </location>
</feature>
<dbReference type="Pfam" id="PF08620">
    <property type="entry name" value="RPAP1_C"/>
    <property type="match status" value="1"/>
</dbReference>
<name>A0AAV5S2J4_MAUHU</name>
<dbReference type="InterPro" id="IPR013929">
    <property type="entry name" value="RPAP1_C"/>
</dbReference>
<protein>
    <submittedName>
        <fullName evidence="5">Rba50 protein</fullName>
    </submittedName>
</protein>
<keyword evidence="6" id="KW-1185">Reference proteome</keyword>
<dbReference type="PANTHER" id="PTHR21483">
    <property type="entry name" value="RNA POLYMERASE II-ASSOCIATED PROTEIN 1"/>
    <property type="match status" value="1"/>
</dbReference>
<accession>A0AAV5S2J4</accession>
<dbReference type="InterPro" id="IPR039913">
    <property type="entry name" value="RPAP1/Rba50"/>
</dbReference>
<dbReference type="Proteomes" id="UP001377567">
    <property type="component" value="Unassembled WGS sequence"/>
</dbReference>
<feature type="compositionally biased region" description="Basic and acidic residues" evidence="2">
    <location>
        <begin position="7"/>
        <end position="24"/>
    </location>
</feature>
<dbReference type="InterPro" id="IPR013930">
    <property type="entry name" value="RPAP1_N"/>
</dbReference>
<gene>
    <name evidence="5" type="ORF">DAKH74_047050</name>
</gene>
<comment type="similarity">
    <text evidence="1">Belongs to the RPAP1 family.</text>
</comment>
<dbReference type="EMBL" id="BTGD01000018">
    <property type="protein sequence ID" value="GMM58089.1"/>
    <property type="molecule type" value="Genomic_DNA"/>
</dbReference>
<evidence type="ECO:0000259" key="3">
    <source>
        <dbReference type="Pfam" id="PF08620"/>
    </source>
</evidence>
<sequence length="414" mass="46936">MDLLGDIIEKDPYGDAGRAEEQMPRNDTGFPALYKPKKVSSWKARLKAKKVQAATKVSPPQSEAQSIHADNIKRMSEMSEEEIMREKQELMEQLDPRLVRNLLRNINKREEGQAPMFAEIEGASGTWVGGFNESLRGLPALDEAQVNESLDIVPGPKKEQEEEEYPPLDDDDVAPLDYQMAQAVDHTANEELLKDVHFVSQSEEAEQTPLSLDDPDFDEKLHARYFPQLPRDIDRMQWMQPVDSEAEPESVSRGTLGAVSDCRFDFRGDLVPPSREITSTTVSALHHHSQDPQLAGYTLLELDHLARSTFPAQRSIAIQTLGRILYRLGKQTYYQLVPEVDAKTYHEDGSVEGVMDKIYAMFWDLVKEIGIVPWLEYTAVEKNTRNLSVRNYAIDALWLWRQGGGDPREAPSKN</sequence>